<dbReference type="CDD" id="cd02440">
    <property type="entry name" value="AdoMet_MTases"/>
    <property type="match status" value="1"/>
</dbReference>
<dbReference type="Pfam" id="PF13649">
    <property type="entry name" value="Methyltransf_25"/>
    <property type="match status" value="1"/>
</dbReference>
<dbReference type="RefSeq" id="WP_289232558.1">
    <property type="nucleotide sequence ID" value="NZ_AP027735.1"/>
</dbReference>
<sequence length="270" mass="29794">MTNQAHTHPDRTLPTPDQARAWLQRWDDQQATYFSDRDERFEVICDVLVETVQRPDPLVVDLGVGPGSLARTVLQRIPGATVVGADMDPLLLGLASAAYGEERFRLVQVDLRRDGWLAELDLPRAPDAFISTTALHWLERAPLQRLLRTAAESLAGRGVFVDGDHLFVAARDKNRVVRSDLDQLAQAVADRAAVRAGGQEAEGWSQWWDAAATAPELAGLWRQRAAIDLSHDVNDAATLADYLDALRQGGCREVGTVWQVGHDRVVVGLR</sequence>
<evidence type="ECO:0000313" key="3">
    <source>
        <dbReference type="Proteomes" id="UP001321421"/>
    </source>
</evidence>
<gene>
    <name evidence="2" type="ORF">GCM10025872_11730</name>
</gene>
<dbReference type="EMBL" id="AP027735">
    <property type="protein sequence ID" value="BDZ57516.1"/>
    <property type="molecule type" value="Genomic_DNA"/>
</dbReference>
<evidence type="ECO:0000259" key="1">
    <source>
        <dbReference type="Pfam" id="PF13649"/>
    </source>
</evidence>
<dbReference type="InterPro" id="IPR041698">
    <property type="entry name" value="Methyltransf_25"/>
</dbReference>
<proteinExistence type="predicted"/>
<dbReference type="SUPFAM" id="SSF53335">
    <property type="entry name" value="S-adenosyl-L-methionine-dependent methyltransferases"/>
    <property type="match status" value="1"/>
</dbReference>
<dbReference type="InterPro" id="IPR029063">
    <property type="entry name" value="SAM-dependent_MTases_sf"/>
</dbReference>
<name>A0ABN6YK54_9MICO</name>
<dbReference type="GO" id="GO:0008168">
    <property type="term" value="F:methyltransferase activity"/>
    <property type="evidence" value="ECO:0007669"/>
    <property type="project" value="UniProtKB-KW"/>
</dbReference>
<dbReference type="Proteomes" id="UP001321421">
    <property type="component" value="Chromosome"/>
</dbReference>
<feature type="domain" description="Methyltransferase" evidence="1">
    <location>
        <begin position="59"/>
        <end position="156"/>
    </location>
</feature>
<evidence type="ECO:0000313" key="2">
    <source>
        <dbReference type="EMBL" id="BDZ57516.1"/>
    </source>
</evidence>
<keyword evidence="3" id="KW-1185">Reference proteome</keyword>
<keyword evidence="2" id="KW-0808">Transferase</keyword>
<reference evidence="3" key="1">
    <citation type="journal article" date="2019" name="Int. J. Syst. Evol. Microbiol.">
        <title>The Global Catalogue of Microorganisms (GCM) 10K type strain sequencing project: providing services to taxonomists for standard genome sequencing and annotation.</title>
        <authorList>
            <consortium name="The Broad Institute Genomics Platform"/>
            <consortium name="The Broad Institute Genome Sequencing Center for Infectious Disease"/>
            <person name="Wu L."/>
            <person name="Ma J."/>
        </authorList>
    </citation>
    <scope>NUCLEOTIDE SEQUENCE [LARGE SCALE GENOMIC DNA]</scope>
    <source>
        <strain evidence="3">NBRC 110608</strain>
    </source>
</reference>
<accession>A0ABN6YK54</accession>
<organism evidence="2 3">
    <name type="scientific">Barrientosiimonas endolithica</name>
    <dbReference type="NCBI Taxonomy" id="1535208"/>
    <lineage>
        <taxon>Bacteria</taxon>
        <taxon>Bacillati</taxon>
        <taxon>Actinomycetota</taxon>
        <taxon>Actinomycetes</taxon>
        <taxon>Micrococcales</taxon>
        <taxon>Dermacoccaceae</taxon>
        <taxon>Barrientosiimonas</taxon>
    </lineage>
</organism>
<keyword evidence="2" id="KW-0489">Methyltransferase</keyword>
<dbReference type="Gene3D" id="3.40.50.150">
    <property type="entry name" value="Vaccinia Virus protein VP39"/>
    <property type="match status" value="1"/>
</dbReference>
<dbReference type="GO" id="GO:0032259">
    <property type="term" value="P:methylation"/>
    <property type="evidence" value="ECO:0007669"/>
    <property type="project" value="UniProtKB-KW"/>
</dbReference>
<protein>
    <submittedName>
        <fullName evidence="2">Methyltransferase</fullName>
    </submittedName>
</protein>